<dbReference type="Pfam" id="PF13927">
    <property type="entry name" value="Ig_3"/>
    <property type="match status" value="1"/>
</dbReference>
<dbReference type="InterPro" id="IPR003599">
    <property type="entry name" value="Ig_sub"/>
</dbReference>
<gene>
    <name evidence="3" type="ORF">OTU49_012827</name>
</gene>
<dbReference type="PROSITE" id="PS50835">
    <property type="entry name" value="IG_LIKE"/>
    <property type="match status" value="2"/>
</dbReference>
<evidence type="ECO:0000313" key="3">
    <source>
        <dbReference type="EMBL" id="KAK8721363.1"/>
    </source>
</evidence>
<comment type="caution">
    <text evidence="3">The sequence shown here is derived from an EMBL/GenBank/DDBJ whole genome shotgun (WGS) entry which is preliminary data.</text>
</comment>
<evidence type="ECO:0000313" key="4">
    <source>
        <dbReference type="Proteomes" id="UP001445076"/>
    </source>
</evidence>
<sequence>MNTVFGLVVTLAVSVHLGVCGWSEEETLTAASASSAGGGGGDGSSYRKRELVVGPREDPEELITPEEQNNTEVTAQLGGTATIKCYTHFLGDEMVTWMKRDEDQLLTAGGEVYSSESRYSVAHVRHQKLWELSLRDVRRSDAGLYECQLTTHPPASLFFTLKVVEARAVVAGGPDIHVHTGVKLRLHCTVELATEPPSYIFWFHNGTMINYSPRRPLKVTNQHLASSLVINNVTWEDAGAYRCEPHLARAANLTLHVVEGEKHAALHNGHSEGTDADQTAMSNSIHLPPVAVLLLALCLLTVCDSRFHNVWA</sequence>
<dbReference type="Proteomes" id="UP001445076">
    <property type="component" value="Unassembled WGS sequence"/>
</dbReference>
<dbReference type="PANTHER" id="PTHR23279">
    <property type="entry name" value="DEFECTIVE PROBOSCIS EXTENSION RESPONSE DPR -RELATED"/>
    <property type="match status" value="1"/>
</dbReference>
<feature type="chain" id="PRO_5043810746" description="Ig-like domain-containing protein" evidence="1">
    <location>
        <begin position="22"/>
        <end position="312"/>
    </location>
</feature>
<dbReference type="PANTHER" id="PTHR23279:SF2">
    <property type="entry name" value="DEFECTIVE PROBOSCIS EXTENSION RESPONSE 19, ISOFORM A"/>
    <property type="match status" value="1"/>
</dbReference>
<feature type="domain" description="Ig-like" evidence="2">
    <location>
        <begin position="153"/>
        <end position="254"/>
    </location>
</feature>
<dbReference type="SMART" id="SM00408">
    <property type="entry name" value="IGc2"/>
    <property type="match status" value="2"/>
</dbReference>
<dbReference type="InterPro" id="IPR013106">
    <property type="entry name" value="Ig_V-set"/>
</dbReference>
<accession>A0AAW0VVK7</accession>
<protein>
    <recommendedName>
        <fullName evidence="2">Ig-like domain-containing protein</fullName>
    </recommendedName>
</protein>
<dbReference type="InterPro" id="IPR007110">
    <property type="entry name" value="Ig-like_dom"/>
</dbReference>
<organism evidence="3 4">
    <name type="scientific">Cherax quadricarinatus</name>
    <name type="common">Australian red claw crayfish</name>
    <dbReference type="NCBI Taxonomy" id="27406"/>
    <lineage>
        <taxon>Eukaryota</taxon>
        <taxon>Metazoa</taxon>
        <taxon>Ecdysozoa</taxon>
        <taxon>Arthropoda</taxon>
        <taxon>Crustacea</taxon>
        <taxon>Multicrustacea</taxon>
        <taxon>Malacostraca</taxon>
        <taxon>Eumalacostraca</taxon>
        <taxon>Eucarida</taxon>
        <taxon>Decapoda</taxon>
        <taxon>Pleocyemata</taxon>
        <taxon>Astacidea</taxon>
        <taxon>Parastacoidea</taxon>
        <taxon>Parastacidae</taxon>
        <taxon>Cherax</taxon>
    </lineage>
</organism>
<dbReference type="GO" id="GO:0032589">
    <property type="term" value="C:neuron projection membrane"/>
    <property type="evidence" value="ECO:0007669"/>
    <property type="project" value="TreeGrafter"/>
</dbReference>
<name>A0AAW0VVK7_CHEQU</name>
<dbReference type="InterPro" id="IPR003598">
    <property type="entry name" value="Ig_sub2"/>
</dbReference>
<feature type="signal peptide" evidence="1">
    <location>
        <begin position="1"/>
        <end position="21"/>
    </location>
</feature>
<proteinExistence type="predicted"/>
<feature type="domain" description="Ig-like" evidence="2">
    <location>
        <begin position="59"/>
        <end position="150"/>
    </location>
</feature>
<dbReference type="Gene3D" id="2.60.40.10">
    <property type="entry name" value="Immunoglobulins"/>
    <property type="match status" value="2"/>
</dbReference>
<dbReference type="InterPro" id="IPR037448">
    <property type="entry name" value="Zig-8"/>
</dbReference>
<dbReference type="EMBL" id="JARKIK010000104">
    <property type="protein sequence ID" value="KAK8721363.1"/>
    <property type="molecule type" value="Genomic_DNA"/>
</dbReference>
<dbReference type="CDD" id="cd00096">
    <property type="entry name" value="Ig"/>
    <property type="match status" value="1"/>
</dbReference>
<keyword evidence="1" id="KW-0732">Signal</keyword>
<dbReference type="SMART" id="SM00409">
    <property type="entry name" value="IG"/>
    <property type="match status" value="2"/>
</dbReference>
<keyword evidence="4" id="KW-1185">Reference proteome</keyword>
<evidence type="ECO:0000259" key="2">
    <source>
        <dbReference type="PROSITE" id="PS50835"/>
    </source>
</evidence>
<dbReference type="Pfam" id="PF07686">
    <property type="entry name" value="V-set"/>
    <property type="match status" value="1"/>
</dbReference>
<evidence type="ECO:0000256" key="1">
    <source>
        <dbReference type="SAM" id="SignalP"/>
    </source>
</evidence>
<dbReference type="InterPro" id="IPR036179">
    <property type="entry name" value="Ig-like_dom_sf"/>
</dbReference>
<dbReference type="InterPro" id="IPR013783">
    <property type="entry name" value="Ig-like_fold"/>
</dbReference>
<dbReference type="SUPFAM" id="SSF48726">
    <property type="entry name" value="Immunoglobulin"/>
    <property type="match status" value="2"/>
</dbReference>
<reference evidence="3 4" key="1">
    <citation type="journal article" date="2024" name="BMC Genomics">
        <title>Genome assembly of redclaw crayfish (Cherax quadricarinatus) provides insights into its immune adaptation and hypoxia tolerance.</title>
        <authorList>
            <person name="Liu Z."/>
            <person name="Zheng J."/>
            <person name="Li H."/>
            <person name="Fang K."/>
            <person name="Wang S."/>
            <person name="He J."/>
            <person name="Zhou D."/>
            <person name="Weng S."/>
            <person name="Chi M."/>
            <person name="Gu Z."/>
            <person name="He J."/>
            <person name="Li F."/>
            <person name="Wang M."/>
        </authorList>
    </citation>
    <scope>NUCLEOTIDE SEQUENCE [LARGE SCALE GENOMIC DNA]</scope>
    <source>
        <strain evidence="3">ZL_2023a</strain>
    </source>
</reference>
<dbReference type="GO" id="GO:0050808">
    <property type="term" value="P:synapse organization"/>
    <property type="evidence" value="ECO:0007669"/>
    <property type="project" value="TreeGrafter"/>
</dbReference>
<dbReference type="AlphaFoldDB" id="A0AAW0VVK7"/>